<dbReference type="AlphaFoldDB" id="A0ABD1S3E0"/>
<evidence type="ECO:0000256" key="15">
    <source>
        <dbReference type="ARBA" id="ARBA00023170"/>
    </source>
</evidence>
<keyword evidence="12" id="KW-1133">Transmembrane helix</keyword>
<dbReference type="GO" id="GO:0005886">
    <property type="term" value="C:plasma membrane"/>
    <property type="evidence" value="ECO:0007669"/>
    <property type="project" value="UniProtKB-SubCell"/>
</dbReference>
<dbReference type="InterPro" id="IPR017441">
    <property type="entry name" value="Protein_kinase_ATP_BS"/>
</dbReference>
<dbReference type="Gene3D" id="3.30.200.20">
    <property type="entry name" value="Phosphorylase Kinase, domain 1"/>
    <property type="match status" value="1"/>
</dbReference>
<dbReference type="InterPro" id="IPR021820">
    <property type="entry name" value="S-locus_recpt_kinase_C"/>
</dbReference>
<dbReference type="PROSITE" id="PS50011">
    <property type="entry name" value="PROTEIN_KINASE_DOM"/>
    <property type="match status" value="1"/>
</dbReference>
<keyword evidence="23" id="KW-1185">Reference proteome</keyword>
<dbReference type="PANTHER" id="PTHR27002">
    <property type="entry name" value="RECEPTOR-LIKE SERINE/THREONINE-PROTEIN KINASE SD1-8"/>
    <property type="match status" value="1"/>
</dbReference>
<evidence type="ECO:0000256" key="7">
    <source>
        <dbReference type="ARBA" id="ARBA00022729"/>
    </source>
</evidence>
<evidence type="ECO:0000256" key="12">
    <source>
        <dbReference type="ARBA" id="ARBA00022989"/>
    </source>
</evidence>
<comment type="catalytic activity">
    <reaction evidence="17">
        <text>L-threonyl-[protein] + ATP = O-phospho-L-threonyl-[protein] + ADP + H(+)</text>
        <dbReference type="Rhea" id="RHEA:46608"/>
        <dbReference type="Rhea" id="RHEA-COMP:11060"/>
        <dbReference type="Rhea" id="RHEA-COMP:11605"/>
        <dbReference type="ChEBI" id="CHEBI:15378"/>
        <dbReference type="ChEBI" id="CHEBI:30013"/>
        <dbReference type="ChEBI" id="CHEBI:30616"/>
        <dbReference type="ChEBI" id="CHEBI:61977"/>
        <dbReference type="ChEBI" id="CHEBI:456216"/>
        <dbReference type="EC" id="2.7.11.1"/>
    </reaction>
</comment>
<evidence type="ECO:0000256" key="8">
    <source>
        <dbReference type="ARBA" id="ARBA00022734"/>
    </source>
</evidence>
<dbReference type="PROSITE" id="PS00107">
    <property type="entry name" value="PROTEIN_KINASE_ATP"/>
    <property type="match status" value="1"/>
</dbReference>
<evidence type="ECO:0000256" key="13">
    <source>
        <dbReference type="ARBA" id="ARBA00023136"/>
    </source>
</evidence>
<feature type="domain" description="Protein kinase" evidence="21">
    <location>
        <begin position="25"/>
        <end position="275"/>
    </location>
</feature>
<protein>
    <recommendedName>
        <fullName evidence="2">non-specific serine/threonine protein kinase</fullName>
        <ecNumber evidence="2">2.7.11.1</ecNumber>
    </recommendedName>
</protein>
<keyword evidence="5" id="KW-0808">Transferase</keyword>
<keyword evidence="7" id="KW-0732">Signal</keyword>
<comment type="caution">
    <text evidence="22">The sequence shown here is derived from an EMBL/GenBank/DDBJ whole genome shotgun (WGS) entry which is preliminary data.</text>
</comment>
<sequence length="341" mass="38425">MDGSGTNAEVSVFDVNTIISATDDFSLSNKLGEGGFGAVYKGRLHNGQEIAVKRLSKISGQGNEEFKNEITLIARLQHKNLVRLLGCCVQQDEKMLIYEYLPNKGLDNFIFDKTRRSFIGWSKRFDIILGIARGMIYLHEDSRLRIIHRDLKASNILLDTSMNPKISDFGLARIFGVDQTEANTMRVVGTYGYMSPEYAMQGLFSIKSDVYSFGVLLLEIICGRKNSSYIQDNTVNLIGHVWNLWREERALDIVDSSLDNTYDVNKILRCIHVGLLCVQECAPDRPIMSEVAFMLCNETRLPYPKQPAFIFNTASTTPYSKSASAENRSVNDMSITKLEAR</sequence>
<dbReference type="InterPro" id="IPR011009">
    <property type="entry name" value="Kinase-like_dom_sf"/>
</dbReference>
<comment type="similarity">
    <text evidence="20">Belongs to the protein kinase superfamily.</text>
</comment>
<dbReference type="InterPro" id="IPR001245">
    <property type="entry name" value="Ser-Thr/Tyr_kinase_cat_dom"/>
</dbReference>
<dbReference type="Gene3D" id="1.10.510.10">
    <property type="entry name" value="Transferase(Phosphotransferase) domain 1"/>
    <property type="match status" value="1"/>
</dbReference>
<dbReference type="SUPFAM" id="SSF56112">
    <property type="entry name" value="Protein kinase-like (PK-like)"/>
    <property type="match status" value="1"/>
</dbReference>
<comment type="catalytic activity">
    <reaction evidence="18">
        <text>L-seryl-[protein] + ATP = O-phospho-L-seryl-[protein] + ADP + H(+)</text>
        <dbReference type="Rhea" id="RHEA:17989"/>
        <dbReference type="Rhea" id="RHEA-COMP:9863"/>
        <dbReference type="Rhea" id="RHEA-COMP:11604"/>
        <dbReference type="ChEBI" id="CHEBI:15378"/>
        <dbReference type="ChEBI" id="CHEBI:29999"/>
        <dbReference type="ChEBI" id="CHEBI:30616"/>
        <dbReference type="ChEBI" id="CHEBI:83421"/>
        <dbReference type="ChEBI" id="CHEBI:456216"/>
        <dbReference type="EC" id="2.7.11.1"/>
    </reaction>
</comment>
<dbReference type="PANTHER" id="PTHR27002:SF1095">
    <property type="entry name" value="G-TYPE LECTIN S-RECEPTOR-LIKE SERINE_THREONINE-PROTEIN KINASE RKS1"/>
    <property type="match status" value="1"/>
</dbReference>
<evidence type="ECO:0000256" key="5">
    <source>
        <dbReference type="ARBA" id="ARBA00022679"/>
    </source>
</evidence>
<dbReference type="FunFam" id="3.30.200.20:FF:000330">
    <property type="entry name" value="G-type lectin S-receptor-like serine/threonine-protein kinase At4g03230"/>
    <property type="match status" value="1"/>
</dbReference>
<proteinExistence type="inferred from homology"/>
<dbReference type="GO" id="GO:0005524">
    <property type="term" value="F:ATP binding"/>
    <property type="evidence" value="ECO:0007669"/>
    <property type="project" value="UniProtKB-UniRule"/>
</dbReference>
<dbReference type="SMART" id="SM00220">
    <property type="entry name" value="S_TKc"/>
    <property type="match status" value="1"/>
</dbReference>
<evidence type="ECO:0000256" key="1">
    <source>
        <dbReference type="ARBA" id="ARBA00004251"/>
    </source>
</evidence>
<keyword evidence="13" id="KW-0472">Membrane</keyword>
<keyword evidence="15" id="KW-0675">Receptor</keyword>
<dbReference type="EMBL" id="JBFOLJ010000011">
    <property type="protein sequence ID" value="KAL2495246.1"/>
    <property type="molecule type" value="Genomic_DNA"/>
</dbReference>
<evidence type="ECO:0000256" key="20">
    <source>
        <dbReference type="RuleBase" id="RU000304"/>
    </source>
</evidence>
<dbReference type="Pfam" id="PF11883">
    <property type="entry name" value="DUF3403"/>
    <property type="match status" value="1"/>
</dbReference>
<accession>A0ABD1S3E0</accession>
<evidence type="ECO:0000256" key="10">
    <source>
        <dbReference type="ARBA" id="ARBA00022777"/>
    </source>
</evidence>
<dbReference type="InterPro" id="IPR008271">
    <property type="entry name" value="Ser/Thr_kinase_AS"/>
</dbReference>
<feature type="binding site" evidence="19">
    <location>
        <position position="53"/>
    </location>
    <ligand>
        <name>ATP</name>
        <dbReference type="ChEBI" id="CHEBI:30616"/>
    </ligand>
</feature>
<evidence type="ECO:0000256" key="2">
    <source>
        <dbReference type="ARBA" id="ARBA00012513"/>
    </source>
</evidence>
<evidence type="ECO:0000256" key="18">
    <source>
        <dbReference type="ARBA" id="ARBA00048679"/>
    </source>
</evidence>
<keyword evidence="6" id="KW-0812">Transmembrane</keyword>
<evidence type="ECO:0000256" key="17">
    <source>
        <dbReference type="ARBA" id="ARBA00047899"/>
    </source>
</evidence>
<keyword evidence="10 22" id="KW-0418">Kinase</keyword>
<evidence type="ECO:0000256" key="3">
    <source>
        <dbReference type="ARBA" id="ARBA00022475"/>
    </source>
</evidence>
<evidence type="ECO:0000256" key="19">
    <source>
        <dbReference type="PROSITE-ProRule" id="PRU10141"/>
    </source>
</evidence>
<keyword evidence="11 19" id="KW-0067">ATP-binding</keyword>
<gene>
    <name evidence="22" type="ORF">Fot_39003</name>
</gene>
<dbReference type="EC" id="2.7.11.1" evidence="2"/>
<organism evidence="22 23">
    <name type="scientific">Forsythia ovata</name>
    <dbReference type="NCBI Taxonomy" id="205694"/>
    <lineage>
        <taxon>Eukaryota</taxon>
        <taxon>Viridiplantae</taxon>
        <taxon>Streptophyta</taxon>
        <taxon>Embryophyta</taxon>
        <taxon>Tracheophyta</taxon>
        <taxon>Spermatophyta</taxon>
        <taxon>Magnoliopsida</taxon>
        <taxon>eudicotyledons</taxon>
        <taxon>Gunneridae</taxon>
        <taxon>Pentapetalae</taxon>
        <taxon>asterids</taxon>
        <taxon>lamiids</taxon>
        <taxon>Lamiales</taxon>
        <taxon>Oleaceae</taxon>
        <taxon>Forsythieae</taxon>
        <taxon>Forsythia</taxon>
    </lineage>
</organism>
<reference evidence="23" key="1">
    <citation type="submission" date="2024-07" db="EMBL/GenBank/DDBJ databases">
        <title>Two chromosome-level genome assemblies of Korean endemic species Abeliophyllum distichum and Forsythia ovata (Oleaceae).</title>
        <authorList>
            <person name="Jang H."/>
        </authorList>
    </citation>
    <scope>NUCLEOTIDE SEQUENCE [LARGE SCALE GENOMIC DNA]</scope>
</reference>
<dbReference type="Proteomes" id="UP001604277">
    <property type="component" value="Unassembled WGS sequence"/>
</dbReference>
<dbReference type="GO" id="GO:0004674">
    <property type="term" value="F:protein serine/threonine kinase activity"/>
    <property type="evidence" value="ECO:0007669"/>
    <property type="project" value="UniProtKB-KW"/>
</dbReference>
<evidence type="ECO:0000313" key="23">
    <source>
        <dbReference type="Proteomes" id="UP001604277"/>
    </source>
</evidence>
<evidence type="ECO:0000256" key="4">
    <source>
        <dbReference type="ARBA" id="ARBA00022527"/>
    </source>
</evidence>
<keyword evidence="8" id="KW-0430">Lectin</keyword>
<comment type="subcellular location">
    <subcellularLocation>
        <location evidence="1">Cell membrane</location>
        <topology evidence="1">Single-pass type I membrane protein</topology>
    </subcellularLocation>
</comment>
<evidence type="ECO:0000256" key="9">
    <source>
        <dbReference type="ARBA" id="ARBA00022741"/>
    </source>
</evidence>
<dbReference type="Pfam" id="PF07714">
    <property type="entry name" value="PK_Tyr_Ser-Thr"/>
    <property type="match status" value="1"/>
</dbReference>
<keyword evidence="14" id="KW-1015">Disulfide bond</keyword>
<evidence type="ECO:0000259" key="21">
    <source>
        <dbReference type="PROSITE" id="PS50011"/>
    </source>
</evidence>
<dbReference type="InterPro" id="IPR000719">
    <property type="entry name" value="Prot_kinase_dom"/>
</dbReference>
<keyword evidence="3" id="KW-1003">Cell membrane</keyword>
<evidence type="ECO:0000256" key="16">
    <source>
        <dbReference type="ARBA" id="ARBA00023180"/>
    </source>
</evidence>
<keyword evidence="16" id="KW-0325">Glycoprotein</keyword>
<evidence type="ECO:0000256" key="14">
    <source>
        <dbReference type="ARBA" id="ARBA00023157"/>
    </source>
</evidence>
<evidence type="ECO:0000256" key="11">
    <source>
        <dbReference type="ARBA" id="ARBA00022840"/>
    </source>
</evidence>
<keyword evidence="4 20" id="KW-0723">Serine/threonine-protein kinase</keyword>
<dbReference type="GO" id="GO:0030246">
    <property type="term" value="F:carbohydrate binding"/>
    <property type="evidence" value="ECO:0007669"/>
    <property type="project" value="UniProtKB-KW"/>
</dbReference>
<evidence type="ECO:0000313" key="22">
    <source>
        <dbReference type="EMBL" id="KAL2495246.1"/>
    </source>
</evidence>
<dbReference type="PROSITE" id="PS00108">
    <property type="entry name" value="PROTEIN_KINASE_ST"/>
    <property type="match status" value="1"/>
</dbReference>
<dbReference type="FunFam" id="1.10.510.10:FF:000060">
    <property type="entry name" value="G-type lectin S-receptor-like serine/threonine-protein kinase"/>
    <property type="match status" value="1"/>
</dbReference>
<dbReference type="CDD" id="cd14066">
    <property type="entry name" value="STKc_IRAK"/>
    <property type="match status" value="1"/>
</dbReference>
<name>A0ABD1S3E0_9LAMI</name>
<evidence type="ECO:0000256" key="6">
    <source>
        <dbReference type="ARBA" id="ARBA00022692"/>
    </source>
</evidence>
<keyword evidence="9 19" id="KW-0547">Nucleotide-binding</keyword>